<keyword evidence="1" id="KW-0732">Signal</keyword>
<dbReference type="Proteomes" id="UP000266552">
    <property type="component" value="Chromosome"/>
</dbReference>
<dbReference type="RefSeq" id="WP_119850286.1">
    <property type="nucleotide sequence ID" value="NZ_CP032412.1"/>
</dbReference>
<dbReference type="EMBL" id="CP032412">
    <property type="protein sequence ID" value="AYB46741.1"/>
    <property type="molecule type" value="Genomic_DNA"/>
</dbReference>
<evidence type="ECO:0000256" key="1">
    <source>
        <dbReference type="SAM" id="SignalP"/>
    </source>
</evidence>
<gene>
    <name evidence="2" type="ORF">D5F53_27040</name>
</gene>
<protein>
    <submittedName>
        <fullName evidence="2">Uncharacterized protein</fullName>
    </submittedName>
</protein>
<evidence type="ECO:0000313" key="3">
    <source>
        <dbReference type="Proteomes" id="UP000266552"/>
    </source>
</evidence>
<dbReference type="KEGG" id="plw:D5F53_27040"/>
<dbReference type="AlphaFoldDB" id="A0A385TTG6"/>
<proteinExistence type="predicted"/>
<feature type="signal peptide" evidence="1">
    <location>
        <begin position="1"/>
        <end position="25"/>
    </location>
</feature>
<name>A0A385TTG6_PAELA</name>
<keyword evidence="3" id="KW-1185">Reference proteome</keyword>
<reference evidence="2 3" key="1">
    <citation type="submission" date="2018-09" db="EMBL/GenBank/DDBJ databases">
        <title>Genome Sequence of Paenibacillus lautus Strain E7593-69, Azo Dye-Degrading Bacteria, Isolated from Commercial Tattoo Inks.</title>
        <authorList>
            <person name="Nho S.W."/>
            <person name="Kim S.-J."/>
            <person name="Kweon O."/>
            <person name="Cerniglia C.E."/>
        </authorList>
    </citation>
    <scope>NUCLEOTIDE SEQUENCE [LARGE SCALE GENOMIC DNA]</scope>
    <source>
        <strain evidence="2 3">E7593-69</strain>
    </source>
</reference>
<feature type="chain" id="PRO_5039100139" evidence="1">
    <location>
        <begin position="26"/>
        <end position="243"/>
    </location>
</feature>
<accession>A0A385TTG6</accession>
<organism evidence="2 3">
    <name type="scientific">Paenibacillus lautus</name>
    <name type="common">Bacillus lautus</name>
    <dbReference type="NCBI Taxonomy" id="1401"/>
    <lineage>
        <taxon>Bacteria</taxon>
        <taxon>Bacillati</taxon>
        <taxon>Bacillota</taxon>
        <taxon>Bacilli</taxon>
        <taxon>Bacillales</taxon>
        <taxon>Paenibacillaceae</taxon>
        <taxon>Paenibacillus</taxon>
    </lineage>
</organism>
<sequence>MKHKLFGKLALSAALLGTAALPVHASGAETPTDAPNQTGKSAPVATTATISVMPNPLELAEKYAPETVQDWKDTLAKYGKLAGTEGTFFFSEAAAVTAHNGEVKPVEAEGEFGISIAVKAVPAEAVKGFVDSGDIKDIKITKIKELAPLESSAIKVAEAVKTDAGDGKHDVIRFEAASVKAVKISDAERLEVKIDDEDLAFIHARIDLFKAMDSKDADSIKKALAKLLDQYKAQIAELEAEAK</sequence>
<evidence type="ECO:0000313" key="2">
    <source>
        <dbReference type="EMBL" id="AYB46741.1"/>
    </source>
</evidence>